<dbReference type="EMBL" id="SGXG01000001">
    <property type="protein sequence ID" value="RZS96812.1"/>
    <property type="molecule type" value="Genomic_DNA"/>
</dbReference>
<keyword evidence="2" id="KW-1185">Reference proteome</keyword>
<evidence type="ECO:0000313" key="1">
    <source>
        <dbReference type="EMBL" id="RZS96812.1"/>
    </source>
</evidence>
<organism evidence="1 2">
    <name type="scientific">Cecembia calidifontis</name>
    <dbReference type="NCBI Taxonomy" id="1187080"/>
    <lineage>
        <taxon>Bacteria</taxon>
        <taxon>Pseudomonadati</taxon>
        <taxon>Bacteroidota</taxon>
        <taxon>Cytophagia</taxon>
        <taxon>Cytophagales</taxon>
        <taxon>Cyclobacteriaceae</taxon>
        <taxon>Cecembia</taxon>
    </lineage>
</organism>
<gene>
    <name evidence="1" type="ORF">BC751_2406</name>
</gene>
<proteinExistence type="predicted"/>
<sequence length="47" mass="5647">MRFKAFITKIKQFVFGVQFVFNSDRQSTVSIRIERWGFVNLKNFNNS</sequence>
<accession>A0A4Q7PDD5</accession>
<name>A0A4Q7PDD5_9BACT</name>
<reference evidence="1 2" key="1">
    <citation type="submission" date="2019-02" db="EMBL/GenBank/DDBJ databases">
        <title>Genomic Encyclopedia of Archaeal and Bacterial Type Strains, Phase II (KMG-II): from individual species to whole genera.</title>
        <authorList>
            <person name="Goeker M."/>
        </authorList>
    </citation>
    <scope>NUCLEOTIDE SEQUENCE [LARGE SCALE GENOMIC DNA]</scope>
    <source>
        <strain evidence="1 2">DSM 21411</strain>
    </source>
</reference>
<dbReference type="AlphaFoldDB" id="A0A4Q7PDD5"/>
<evidence type="ECO:0000313" key="2">
    <source>
        <dbReference type="Proteomes" id="UP000292209"/>
    </source>
</evidence>
<comment type="caution">
    <text evidence="1">The sequence shown here is derived from an EMBL/GenBank/DDBJ whole genome shotgun (WGS) entry which is preliminary data.</text>
</comment>
<protein>
    <submittedName>
        <fullName evidence="1">Uncharacterized protein</fullName>
    </submittedName>
</protein>
<dbReference type="Proteomes" id="UP000292209">
    <property type="component" value="Unassembled WGS sequence"/>
</dbReference>